<evidence type="ECO:0000313" key="16">
    <source>
        <dbReference type="Proteomes" id="UP001566132"/>
    </source>
</evidence>
<keyword evidence="3 11" id="KW-0633">Potassium transport</keyword>
<dbReference type="Gene3D" id="2.60.40.1400">
    <property type="entry name" value="G protein-activated inward rectifier potassium channel 1"/>
    <property type="match status" value="1"/>
</dbReference>
<evidence type="ECO:0000256" key="10">
    <source>
        <dbReference type="ARBA" id="ARBA00023303"/>
    </source>
</evidence>
<dbReference type="PANTHER" id="PTHR11767">
    <property type="entry name" value="INWARD RECTIFIER POTASSIUM CHANNEL"/>
    <property type="match status" value="1"/>
</dbReference>
<dbReference type="Pfam" id="PF01007">
    <property type="entry name" value="IRK"/>
    <property type="match status" value="1"/>
</dbReference>
<name>A0ABD1EIE4_HYPHA</name>
<evidence type="ECO:0000256" key="3">
    <source>
        <dbReference type="ARBA" id="ARBA00022538"/>
    </source>
</evidence>
<keyword evidence="2 11" id="KW-0813">Transport</keyword>
<evidence type="ECO:0000256" key="6">
    <source>
        <dbReference type="ARBA" id="ARBA00022958"/>
    </source>
</evidence>
<evidence type="ECO:0000256" key="12">
    <source>
        <dbReference type="SAM" id="Phobius"/>
    </source>
</evidence>
<comment type="similarity">
    <text evidence="11">Belongs to the inward rectifier-type potassium channel (TC 1.A.2.1) family.</text>
</comment>
<keyword evidence="6 11" id="KW-0630">Potassium</keyword>
<evidence type="ECO:0000259" key="13">
    <source>
        <dbReference type="Pfam" id="PF01007"/>
    </source>
</evidence>
<evidence type="ECO:0000256" key="2">
    <source>
        <dbReference type="ARBA" id="ARBA00022448"/>
    </source>
</evidence>
<evidence type="ECO:0000259" key="14">
    <source>
        <dbReference type="Pfam" id="PF17655"/>
    </source>
</evidence>
<dbReference type="GO" id="GO:0006813">
    <property type="term" value="P:potassium ion transport"/>
    <property type="evidence" value="ECO:0007669"/>
    <property type="project" value="UniProtKB-KW"/>
</dbReference>
<dbReference type="GO" id="GO:0034702">
    <property type="term" value="C:monoatomic ion channel complex"/>
    <property type="evidence" value="ECO:0007669"/>
    <property type="project" value="UniProtKB-KW"/>
</dbReference>
<dbReference type="InterPro" id="IPR013518">
    <property type="entry name" value="K_chnl_inward-rec_Kir_cyto"/>
</dbReference>
<gene>
    <name evidence="15" type="ORF">ABEB36_010052</name>
</gene>
<dbReference type="InterPro" id="IPR014756">
    <property type="entry name" value="Ig_E-set"/>
</dbReference>
<keyword evidence="5 11" id="KW-0851">Voltage-gated channel</keyword>
<keyword evidence="8 11" id="KW-0406">Ion transport</keyword>
<comment type="subcellular location">
    <subcellularLocation>
        <location evidence="1 11">Membrane</location>
        <topology evidence="1 11">Multi-pass membrane protein</topology>
    </subcellularLocation>
</comment>
<keyword evidence="7 12" id="KW-1133">Transmembrane helix</keyword>
<dbReference type="Proteomes" id="UP001566132">
    <property type="component" value="Unassembled WGS sequence"/>
</dbReference>
<proteinExistence type="inferred from homology"/>
<dbReference type="AlphaFoldDB" id="A0ABD1EIE4"/>
<organism evidence="15 16">
    <name type="scientific">Hypothenemus hampei</name>
    <name type="common">Coffee berry borer</name>
    <dbReference type="NCBI Taxonomy" id="57062"/>
    <lineage>
        <taxon>Eukaryota</taxon>
        <taxon>Metazoa</taxon>
        <taxon>Ecdysozoa</taxon>
        <taxon>Arthropoda</taxon>
        <taxon>Hexapoda</taxon>
        <taxon>Insecta</taxon>
        <taxon>Pterygota</taxon>
        <taxon>Neoptera</taxon>
        <taxon>Endopterygota</taxon>
        <taxon>Coleoptera</taxon>
        <taxon>Polyphaga</taxon>
        <taxon>Cucujiformia</taxon>
        <taxon>Curculionidae</taxon>
        <taxon>Scolytinae</taxon>
        <taxon>Hypothenemus</taxon>
    </lineage>
</organism>
<dbReference type="Gene3D" id="1.10.287.70">
    <property type="match status" value="1"/>
</dbReference>
<evidence type="ECO:0000256" key="11">
    <source>
        <dbReference type="RuleBase" id="RU003822"/>
    </source>
</evidence>
<dbReference type="SUPFAM" id="SSF81324">
    <property type="entry name" value="Voltage-gated potassium channels"/>
    <property type="match status" value="1"/>
</dbReference>
<feature type="domain" description="Potassium channel inwardly rectifying transmembrane" evidence="13">
    <location>
        <begin position="58"/>
        <end position="205"/>
    </location>
</feature>
<comment type="caution">
    <text evidence="15">The sequence shown here is derived from an EMBL/GenBank/DDBJ whole genome shotgun (WGS) entry which is preliminary data.</text>
</comment>
<feature type="transmembrane region" description="Helical" evidence="12">
    <location>
        <begin position="176"/>
        <end position="200"/>
    </location>
</feature>
<feature type="transmembrane region" description="Helical" evidence="12">
    <location>
        <begin position="22"/>
        <end position="41"/>
    </location>
</feature>
<evidence type="ECO:0000256" key="8">
    <source>
        <dbReference type="ARBA" id="ARBA00023065"/>
    </source>
</evidence>
<dbReference type="InterPro" id="IPR016449">
    <property type="entry name" value="K_chnl_inward-rec_Kir"/>
</dbReference>
<dbReference type="EMBL" id="JBDJPC010000007">
    <property type="protein sequence ID" value="KAL1494454.1"/>
    <property type="molecule type" value="Genomic_DNA"/>
</dbReference>
<accession>A0ABD1EIE4</accession>
<dbReference type="SUPFAM" id="SSF81296">
    <property type="entry name" value="E set domains"/>
    <property type="match status" value="1"/>
</dbReference>
<evidence type="ECO:0000256" key="7">
    <source>
        <dbReference type="ARBA" id="ARBA00022989"/>
    </source>
</evidence>
<dbReference type="FunFam" id="1.10.287.70:FF:000019">
    <property type="entry name" value="G protein-activated inward rectifier potassium channel 1"/>
    <property type="match status" value="1"/>
</dbReference>
<dbReference type="Pfam" id="PF17655">
    <property type="entry name" value="IRK_C"/>
    <property type="match status" value="1"/>
</dbReference>
<protein>
    <submittedName>
        <fullName evidence="15">Uncharacterized protein</fullName>
    </submittedName>
</protein>
<keyword evidence="4 11" id="KW-0812">Transmembrane</keyword>
<evidence type="ECO:0000313" key="15">
    <source>
        <dbReference type="EMBL" id="KAL1494454.1"/>
    </source>
</evidence>
<evidence type="ECO:0000256" key="4">
    <source>
        <dbReference type="ARBA" id="ARBA00022692"/>
    </source>
</evidence>
<reference evidence="15 16" key="1">
    <citation type="submission" date="2024-05" db="EMBL/GenBank/DDBJ databases">
        <title>Genetic variation in Jamaican populations of the coffee berry borer (Hypothenemus hampei).</title>
        <authorList>
            <person name="Errbii M."/>
            <person name="Myrie A."/>
        </authorList>
    </citation>
    <scope>NUCLEOTIDE SEQUENCE [LARGE SCALE GENOMIC DNA]</scope>
    <source>
        <strain evidence="15">JA-Hopewell-2020-01-JO</strain>
        <tissue evidence="15">Whole body</tissue>
    </source>
</reference>
<keyword evidence="9 12" id="KW-0472">Membrane</keyword>
<sequence length="475" mass="54931">MDSISFLLDLHDAFPVPFNKYLRFYISPTNFFISTYFQLFSRRTWIPWKSRKRPRRAVLKNGYKNVHRKKMGVIRRWRYLQDIFTTLLDCQWRFTLGFLALEFFGCWLIFALIWWLIAFVHGDLHDDHLPGRQEETGWTPCILNIHGFHSAFLYSLETQHTTGYGLRAITEECPEAIFILVCQCLIGMTLDSFTISIVFAKMIRAKHATNTVQFSKNAVLAHRDGKLCFMFRIGDLRMSRLAGVGVRAILVKTEQTQEGEILPNFQTELSLEADGGPSDLFYLWPLIMYHEIDTDSPLHDLTAPESMKNTKIEIIIVFDATVESTGVSIEAKSSYLSSEILWGYIFEPIVSFDVPANRYVIDWGKFDKTRPIDLEQIGEDDEEECDDPEKRLISKREDAEDSDGPIEELEDESLQPFPVESLIEDAKIDEDRFSCYEEPNIIGKIFSSHLSYENESMDHPDCTRIKSHSLPIAIV</sequence>
<feature type="domain" description="Inward rectifier potassium channel C-terminal" evidence="14">
    <location>
        <begin position="212"/>
        <end position="381"/>
    </location>
</feature>
<evidence type="ECO:0000256" key="5">
    <source>
        <dbReference type="ARBA" id="ARBA00022882"/>
    </source>
</evidence>
<feature type="transmembrane region" description="Helical" evidence="12">
    <location>
        <begin position="96"/>
        <end position="117"/>
    </location>
</feature>
<keyword evidence="16" id="KW-1185">Reference proteome</keyword>
<dbReference type="InterPro" id="IPR040445">
    <property type="entry name" value="Kir_TM"/>
</dbReference>
<dbReference type="GO" id="GO:0034220">
    <property type="term" value="P:monoatomic ion transmembrane transport"/>
    <property type="evidence" value="ECO:0007669"/>
    <property type="project" value="UniProtKB-KW"/>
</dbReference>
<evidence type="ECO:0000256" key="1">
    <source>
        <dbReference type="ARBA" id="ARBA00004141"/>
    </source>
</evidence>
<dbReference type="PRINTS" id="PR01320">
    <property type="entry name" value="KIRCHANNEL"/>
</dbReference>
<dbReference type="PANTHER" id="PTHR11767:SF113">
    <property type="entry name" value="INWARDLY RECTIFYING POTASSIUM CHANNEL 2, ISOFORM D"/>
    <property type="match status" value="1"/>
</dbReference>
<dbReference type="InterPro" id="IPR041647">
    <property type="entry name" value="IRK_C"/>
</dbReference>
<keyword evidence="10 11" id="KW-0407">Ion channel</keyword>
<evidence type="ECO:0000256" key="9">
    <source>
        <dbReference type="ARBA" id="ARBA00023136"/>
    </source>
</evidence>